<dbReference type="GO" id="GO:0005615">
    <property type="term" value="C:extracellular space"/>
    <property type="evidence" value="ECO:0007669"/>
    <property type="project" value="InterPro"/>
</dbReference>
<keyword evidence="4" id="KW-1185">Reference proteome</keyword>
<dbReference type="GO" id="GO:0004867">
    <property type="term" value="F:serine-type endopeptidase inhibitor activity"/>
    <property type="evidence" value="ECO:0007669"/>
    <property type="project" value="InterPro"/>
</dbReference>
<evidence type="ECO:0000313" key="3">
    <source>
        <dbReference type="EMBL" id="NXF40078.1"/>
    </source>
</evidence>
<dbReference type="PANTHER" id="PTHR11461:SF199">
    <property type="entry name" value="SERPIN B11"/>
    <property type="match status" value="1"/>
</dbReference>
<evidence type="ECO:0000313" key="4">
    <source>
        <dbReference type="Proteomes" id="UP000538472"/>
    </source>
</evidence>
<dbReference type="InterPro" id="IPR036186">
    <property type="entry name" value="Serpin_sf"/>
</dbReference>
<dbReference type="InterPro" id="IPR042178">
    <property type="entry name" value="Serpin_sf_1"/>
</dbReference>
<dbReference type="AlphaFoldDB" id="A0A7K8TDW3"/>
<gene>
    <name evidence="3" type="primary">Serpinb1</name>
    <name evidence="3" type="ORF">NYCBRA_R10605</name>
</gene>
<dbReference type="PANTHER" id="PTHR11461">
    <property type="entry name" value="SERINE PROTEASE INHIBITOR, SERPIN"/>
    <property type="match status" value="1"/>
</dbReference>
<comment type="similarity">
    <text evidence="1">Belongs to the serpin family. Ov-serpin subfamily.</text>
</comment>
<dbReference type="Proteomes" id="UP000538472">
    <property type="component" value="Unassembled WGS sequence"/>
</dbReference>
<dbReference type="SMART" id="SM00093">
    <property type="entry name" value="SERPIN"/>
    <property type="match status" value="1"/>
</dbReference>
<evidence type="ECO:0000256" key="1">
    <source>
        <dbReference type="ARBA" id="ARBA00006426"/>
    </source>
</evidence>
<feature type="non-terminal residue" evidence="3">
    <location>
        <position position="1"/>
    </location>
</feature>
<dbReference type="SUPFAM" id="SSF56574">
    <property type="entry name" value="Serpins"/>
    <property type="match status" value="1"/>
</dbReference>
<feature type="non-terminal residue" evidence="3">
    <location>
        <position position="398"/>
    </location>
</feature>
<dbReference type="Gene3D" id="3.30.497.10">
    <property type="entry name" value="Antithrombin, subunit I, domain 2"/>
    <property type="match status" value="1"/>
</dbReference>
<protein>
    <submittedName>
        <fullName evidence="3">ILEU inhibitor</fullName>
    </submittedName>
</protein>
<organism evidence="3 4">
    <name type="scientific">Nyctibius bracteatus</name>
    <name type="common">Rufous potoo</name>
    <dbReference type="NCBI Taxonomy" id="48426"/>
    <lineage>
        <taxon>Eukaryota</taxon>
        <taxon>Metazoa</taxon>
        <taxon>Chordata</taxon>
        <taxon>Craniata</taxon>
        <taxon>Vertebrata</taxon>
        <taxon>Euteleostomi</taxon>
        <taxon>Archelosauria</taxon>
        <taxon>Archosauria</taxon>
        <taxon>Dinosauria</taxon>
        <taxon>Saurischia</taxon>
        <taxon>Theropoda</taxon>
        <taxon>Coelurosauria</taxon>
        <taxon>Aves</taxon>
        <taxon>Neognathae</taxon>
        <taxon>Neoaves</taxon>
        <taxon>Strisores</taxon>
        <taxon>Caprimulgiformes</taxon>
        <taxon>Nyctibiidae</taxon>
        <taxon>Nyctibius</taxon>
    </lineage>
</organism>
<comment type="caution">
    <text evidence="3">The sequence shown here is derived from an EMBL/GenBank/DDBJ whole genome shotgun (WGS) entry which is preliminary data.</text>
</comment>
<dbReference type="Pfam" id="PF00079">
    <property type="entry name" value="Serpin"/>
    <property type="match status" value="1"/>
</dbReference>
<dbReference type="FunFam" id="2.30.39.10:FF:000001">
    <property type="entry name" value="Serpin family B member 2"/>
    <property type="match status" value="1"/>
</dbReference>
<feature type="domain" description="Serpin" evidence="2">
    <location>
        <begin position="9"/>
        <end position="398"/>
    </location>
</feature>
<dbReference type="InterPro" id="IPR042185">
    <property type="entry name" value="Serpin_sf_2"/>
</dbReference>
<dbReference type="CDD" id="cd19956">
    <property type="entry name" value="serpinB"/>
    <property type="match status" value="1"/>
</dbReference>
<evidence type="ECO:0000259" key="2">
    <source>
        <dbReference type="SMART" id="SM00093"/>
    </source>
</evidence>
<proteinExistence type="inferred from homology"/>
<sequence length="398" mass="44930">QCSKTKFCLDFFKEMSKVKRNENIFFSPLSISAALSMVQMGAGGNTAEEMEKVGFFPFSQELLLEAYIWKRKRGRSLLACEETRGAHSQFQELLSALSKAGATCSLSIANKLFGEVTFHFLQQYLDSTRALYHAELEAMDFINVAEESRGKMNSWVEKQTGGKDKACAWLPGECASGLSLVNAIHFKGQWAVKFEKKYTREMPFRLNKSEYRNILMMCGTGKYKLARRQEEQVTVLELPYTGEELSMFILLPENICNESTGLEQLESAVTYEKLAEWTNMENVHPQKITVYLPQFRMEESCELIPVLQALGMRDAFILEQADFSGLSGEPGLFLSKAIHKSFVEVNEEGTEAAAATGFFIIGSSCSIPYEFRADDPFLFLIKHNPSKNILFFGRCCSP</sequence>
<dbReference type="InterPro" id="IPR000215">
    <property type="entry name" value="Serpin_fam"/>
</dbReference>
<dbReference type="Gene3D" id="2.30.39.10">
    <property type="entry name" value="Alpha-1-antitrypsin, domain 1"/>
    <property type="match status" value="1"/>
</dbReference>
<dbReference type="EMBL" id="VWZB01002248">
    <property type="protein sequence ID" value="NXF40078.1"/>
    <property type="molecule type" value="Genomic_DNA"/>
</dbReference>
<reference evidence="3 4" key="1">
    <citation type="submission" date="2019-09" db="EMBL/GenBank/DDBJ databases">
        <title>Bird 10,000 Genomes (B10K) Project - Family phase.</title>
        <authorList>
            <person name="Zhang G."/>
        </authorList>
    </citation>
    <scope>NUCLEOTIDE SEQUENCE [LARGE SCALE GENOMIC DNA]</scope>
    <source>
        <strain evidence="3">B10K-CU-031-10</strain>
        <tissue evidence="3">Muscle</tissue>
    </source>
</reference>
<name>A0A7K8TDW3_9AVES</name>
<accession>A0A7K8TDW3</accession>
<dbReference type="InterPro" id="IPR023796">
    <property type="entry name" value="Serpin_dom"/>
</dbReference>